<dbReference type="InterPro" id="IPR021858">
    <property type="entry name" value="Fun_TF"/>
</dbReference>
<dbReference type="Proteomes" id="UP001175353">
    <property type="component" value="Unassembled WGS sequence"/>
</dbReference>
<evidence type="ECO:0000256" key="1">
    <source>
        <dbReference type="ARBA" id="ARBA00004123"/>
    </source>
</evidence>
<dbReference type="Pfam" id="PF11951">
    <property type="entry name" value="Fungal_trans_2"/>
    <property type="match status" value="1"/>
</dbReference>
<dbReference type="PANTHER" id="PTHR37534:SF10">
    <property type="entry name" value="ZN(II)2CYS6 TRANSCRIPTION FACTOR (EUROFUNG)"/>
    <property type="match status" value="1"/>
</dbReference>
<reference evidence="5" key="1">
    <citation type="submission" date="2021-12" db="EMBL/GenBank/DDBJ databases">
        <title>Black yeast isolated from Biological Soil Crust.</title>
        <authorList>
            <person name="Kurbessoian T."/>
        </authorList>
    </citation>
    <scope>NUCLEOTIDE SEQUENCE</scope>
    <source>
        <strain evidence="5">CCFEE 5208</strain>
    </source>
</reference>
<dbReference type="PANTHER" id="PTHR37534">
    <property type="entry name" value="TRANSCRIPTIONAL ACTIVATOR PROTEIN UGA3"/>
    <property type="match status" value="1"/>
</dbReference>
<reference evidence="6" key="2">
    <citation type="submission" date="2023-06" db="EMBL/GenBank/DDBJ databases">
        <title>Black Yeasts Isolated from many extreme environments.</title>
        <authorList>
            <person name="Coleine C."/>
            <person name="Stajich J.E."/>
            <person name="Selbmann L."/>
        </authorList>
    </citation>
    <scope>NUCLEOTIDE SEQUENCE</scope>
    <source>
        <strain evidence="6">CCFEE 5200</strain>
    </source>
</reference>
<dbReference type="PROSITE" id="PS50048">
    <property type="entry name" value="ZN2_CY6_FUNGAL_2"/>
    <property type="match status" value="1"/>
</dbReference>
<dbReference type="CDD" id="cd00067">
    <property type="entry name" value="GAL4"/>
    <property type="match status" value="1"/>
</dbReference>
<evidence type="ECO:0000256" key="2">
    <source>
        <dbReference type="ARBA" id="ARBA00023242"/>
    </source>
</evidence>
<sequence>MDGQYPPPRPPINTYYPTYPNAPPPIYPPEPFPPRLHHLQTVSMESLGAYSDYEDPNRAMLPPGQIQPRQRRRQATGSEHVKHRRTRSGCYTCRQRRVKCDETHPMCERCRKGKRECAYPGETPTSSVSKNSLSSDKSKGSHESTSSTSEDESDDDAKPSLAAIPDDDEDAAEDAAQSAVSEPGRMSGVVNVGVLPNTTPIAERTSGIPRGTIRSQSSRTAWKHSAKPNISQNARWASLPREVKSYLRYHRDSMSHHHYGFKYDAGDFLKTTYLEIAVNDDSAALLYGIVAFAAYHHALTHQTDIISRFLAYYNQSIMLLQQALKKKRHNVATLLTILQLATIEEFLGDWTNLLGHQRAAHQILTDLFTPQTIMQDETRRRIISWYIRFDLFAASMAGTETNLGREWFAACAEFYTLQARERPHDLGATFEKFFSTSRLLATDSTLLFAAKKKNTLSDEQFAAEVDNISSQITRFKHLIETVFDEPANFVTVSPDTPAPSAEDDITDFRDPHFLYGGDYFTMNYVLIDFWAIDMMFRNRLATPPSPQVAAQLVEIALKECKMFEAVEHCEQKPPGAILGCQASLGIASLFLPRDRKHTDWCRRKFALIEQKGFVPSTPPLQRRKTHADTCTDGTSYIYPAALRQHMSELWAVDVNHWWLPDDAGYPAVVRALRDFVQYRASMPRDALTANVSDMSGIFEAMNIAGEVGLEEEEEDLKGSWGEAGWVGSSPEGDVV</sequence>
<dbReference type="PROSITE" id="PS00463">
    <property type="entry name" value="ZN2_CY6_FUNGAL_1"/>
    <property type="match status" value="1"/>
</dbReference>
<comment type="subcellular location">
    <subcellularLocation>
        <location evidence="1">Nucleus</location>
    </subcellularLocation>
</comment>
<dbReference type="GO" id="GO:0045944">
    <property type="term" value="P:positive regulation of transcription by RNA polymerase II"/>
    <property type="evidence" value="ECO:0007669"/>
    <property type="project" value="TreeGrafter"/>
</dbReference>
<dbReference type="InterPro" id="IPR036864">
    <property type="entry name" value="Zn2-C6_fun-type_DNA-bd_sf"/>
</dbReference>
<dbReference type="GO" id="GO:0005634">
    <property type="term" value="C:nucleus"/>
    <property type="evidence" value="ECO:0007669"/>
    <property type="project" value="UniProtKB-SubCell"/>
</dbReference>
<dbReference type="GO" id="GO:0000976">
    <property type="term" value="F:transcription cis-regulatory region binding"/>
    <property type="evidence" value="ECO:0007669"/>
    <property type="project" value="TreeGrafter"/>
</dbReference>
<evidence type="ECO:0000259" key="4">
    <source>
        <dbReference type="PROSITE" id="PS50048"/>
    </source>
</evidence>
<feature type="compositionally biased region" description="Low complexity" evidence="3">
    <location>
        <begin position="125"/>
        <end position="135"/>
    </location>
</feature>
<name>A0AAN6KXJ4_9PEZI</name>
<evidence type="ECO:0000313" key="6">
    <source>
        <dbReference type="EMBL" id="KAK1006942.1"/>
    </source>
</evidence>
<evidence type="ECO:0000313" key="7">
    <source>
        <dbReference type="Proteomes" id="UP001175353"/>
    </source>
</evidence>
<organism evidence="6 7">
    <name type="scientific">Friedmanniomyces endolithicus</name>
    <dbReference type="NCBI Taxonomy" id="329885"/>
    <lineage>
        <taxon>Eukaryota</taxon>
        <taxon>Fungi</taxon>
        <taxon>Dikarya</taxon>
        <taxon>Ascomycota</taxon>
        <taxon>Pezizomycotina</taxon>
        <taxon>Dothideomycetes</taxon>
        <taxon>Dothideomycetidae</taxon>
        <taxon>Mycosphaerellales</taxon>
        <taxon>Teratosphaeriaceae</taxon>
        <taxon>Friedmanniomyces</taxon>
    </lineage>
</organism>
<dbReference type="EMBL" id="JASUXU010000006">
    <property type="protein sequence ID" value="KAK0325622.1"/>
    <property type="molecule type" value="Genomic_DNA"/>
</dbReference>
<comment type="caution">
    <text evidence="6">The sequence shown here is derived from an EMBL/GenBank/DDBJ whole genome shotgun (WGS) entry which is preliminary data.</text>
</comment>
<dbReference type="AlphaFoldDB" id="A0AAN6KXJ4"/>
<evidence type="ECO:0000313" key="5">
    <source>
        <dbReference type="EMBL" id="KAK0325622.1"/>
    </source>
</evidence>
<gene>
    <name evidence="5" type="ORF">LTR82_003158</name>
    <name evidence="6" type="ORF">LTR91_003551</name>
</gene>
<feature type="domain" description="Zn(2)-C6 fungal-type" evidence="4">
    <location>
        <begin position="89"/>
        <end position="119"/>
    </location>
</feature>
<keyword evidence="2" id="KW-0539">Nucleus</keyword>
<feature type="region of interest" description="Disordered" evidence="3">
    <location>
        <begin position="53"/>
        <end position="88"/>
    </location>
</feature>
<keyword evidence="7" id="KW-1185">Reference proteome</keyword>
<dbReference type="Pfam" id="PF00172">
    <property type="entry name" value="Zn_clus"/>
    <property type="match status" value="1"/>
</dbReference>
<feature type="region of interest" description="Disordered" evidence="3">
    <location>
        <begin position="116"/>
        <end position="219"/>
    </location>
</feature>
<evidence type="ECO:0000256" key="3">
    <source>
        <dbReference type="SAM" id="MobiDB-lite"/>
    </source>
</evidence>
<dbReference type="SUPFAM" id="SSF57701">
    <property type="entry name" value="Zn2/Cys6 DNA-binding domain"/>
    <property type="match status" value="1"/>
</dbReference>
<proteinExistence type="predicted"/>
<dbReference type="GO" id="GO:0000981">
    <property type="term" value="F:DNA-binding transcription factor activity, RNA polymerase II-specific"/>
    <property type="evidence" value="ECO:0007669"/>
    <property type="project" value="InterPro"/>
</dbReference>
<dbReference type="Gene3D" id="4.10.240.10">
    <property type="entry name" value="Zn(2)-C6 fungal-type DNA-binding domain"/>
    <property type="match status" value="1"/>
</dbReference>
<dbReference type="EMBL" id="JAUJLE010000019">
    <property type="protein sequence ID" value="KAK1006942.1"/>
    <property type="molecule type" value="Genomic_DNA"/>
</dbReference>
<dbReference type="GO" id="GO:0008270">
    <property type="term" value="F:zinc ion binding"/>
    <property type="evidence" value="ECO:0007669"/>
    <property type="project" value="InterPro"/>
</dbReference>
<dbReference type="Proteomes" id="UP001168146">
    <property type="component" value="Unassembled WGS sequence"/>
</dbReference>
<accession>A0AAN6KXJ4</accession>
<dbReference type="SMART" id="SM00066">
    <property type="entry name" value="GAL4"/>
    <property type="match status" value="1"/>
</dbReference>
<dbReference type="InterPro" id="IPR001138">
    <property type="entry name" value="Zn2Cys6_DnaBD"/>
</dbReference>
<protein>
    <recommendedName>
        <fullName evidence="4">Zn(2)-C6 fungal-type domain-containing protein</fullName>
    </recommendedName>
</protein>